<evidence type="ECO:0000256" key="1">
    <source>
        <dbReference type="SAM" id="Phobius"/>
    </source>
</evidence>
<accession>A0ABY3X144</accession>
<keyword evidence="1" id="KW-1133">Transmembrane helix</keyword>
<feature type="transmembrane region" description="Helical" evidence="1">
    <location>
        <begin position="14"/>
        <end position="37"/>
    </location>
</feature>
<dbReference type="EMBL" id="CP093379">
    <property type="protein sequence ID" value="UNM95605.1"/>
    <property type="molecule type" value="Genomic_DNA"/>
</dbReference>
<dbReference type="Proteomes" id="UP000829542">
    <property type="component" value="Chromosome"/>
</dbReference>
<gene>
    <name evidence="2" type="ORF">MMG00_10295</name>
</gene>
<sequence length="133" mass="15412">MSTKMDIENQNSRLLSYGLLAGNIVLLIITIILFIKFPPPVDIYNDYDYVDVIFTKVFVLTLILYAVSTMLMMINVIRPFTIKGRGSMGLIITRILMLLIFVGVTFYLLGYLGFYETFDINFIMPFRDYHPPF</sequence>
<keyword evidence="3" id="KW-1185">Reference proteome</keyword>
<feature type="transmembrane region" description="Helical" evidence="1">
    <location>
        <begin position="57"/>
        <end position="77"/>
    </location>
</feature>
<reference evidence="2 3" key="1">
    <citation type="submission" date="2022-03" db="EMBL/GenBank/DDBJ databases">
        <title>Ignatzschineria rhizosphaerae HR5S32.</title>
        <authorList>
            <person name="Sun J.Q."/>
            <person name="Feng J.Y."/>
        </authorList>
    </citation>
    <scope>NUCLEOTIDE SEQUENCE [LARGE SCALE GENOMIC DNA]</scope>
    <source>
        <strain evidence="2 3">HR5S32</strain>
    </source>
</reference>
<keyword evidence="1" id="KW-0812">Transmembrane</keyword>
<name>A0ABY3X144_9GAMM</name>
<keyword evidence="1" id="KW-0472">Membrane</keyword>
<feature type="transmembrane region" description="Helical" evidence="1">
    <location>
        <begin position="89"/>
        <end position="114"/>
    </location>
</feature>
<protein>
    <submittedName>
        <fullName evidence="2">Uncharacterized protein</fullName>
    </submittedName>
</protein>
<proteinExistence type="predicted"/>
<organism evidence="2 3">
    <name type="scientific">Ignatzschineria rhizosphaerae</name>
    <dbReference type="NCBI Taxonomy" id="2923279"/>
    <lineage>
        <taxon>Bacteria</taxon>
        <taxon>Pseudomonadati</taxon>
        <taxon>Pseudomonadota</taxon>
        <taxon>Gammaproteobacteria</taxon>
        <taxon>Cardiobacteriales</taxon>
        <taxon>Ignatzschineriaceae</taxon>
        <taxon>Ignatzschineria</taxon>
    </lineage>
</organism>
<dbReference type="RefSeq" id="WP_242148015.1">
    <property type="nucleotide sequence ID" value="NZ_CP093379.1"/>
</dbReference>
<evidence type="ECO:0000313" key="3">
    <source>
        <dbReference type="Proteomes" id="UP000829542"/>
    </source>
</evidence>
<evidence type="ECO:0000313" key="2">
    <source>
        <dbReference type="EMBL" id="UNM95605.1"/>
    </source>
</evidence>